<gene>
    <name evidence="2" type="primary">ORF46106</name>
</gene>
<dbReference type="Pfam" id="PF12530">
    <property type="entry name" value="DUF3730"/>
    <property type="match status" value="1"/>
</dbReference>
<evidence type="ECO:0000259" key="1">
    <source>
        <dbReference type="Pfam" id="PF12530"/>
    </source>
</evidence>
<dbReference type="AlphaFoldDB" id="A0A0B6Z2J7"/>
<dbReference type="InterPro" id="IPR045163">
    <property type="entry name" value="Focadhesin/RST1"/>
</dbReference>
<sequence length="88" mass="9539">KAAAILEICKQKPELHGADLLAPLSEILNIASLERDTAASVLALDGLSLLCKAEVIDLQSLWSVLGDKLKHETRPLVITRICRLLSLV</sequence>
<dbReference type="GO" id="GO:0060147">
    <property type="term" value="P:regulation of post-transcriptional gene silencing"/>
    <property type="evidence" value="ECO:0007669"/>
    <property type="project" value="InterPro"/>
</dbReference>
<dbReference type="PANTHER" id="PTHR16212:SF4">
    <property type="entry name" value="FOCADHESIN"/>
    <property type="match status" value="1"/>
</dbReference>
<evidence type="ECO:0000313" key="2">
    <source>
        <dbReference type="EMBL" id="CEK62773.1"/>
    </source>
</evidence>
<dbReference type="PANTHER" id="PTHR16212">
    <property type="entry name" value="FOCADHESIN FAMILY MEMBER"/>
    <property type="match status" value="1"/>
</dbReference>
<dbReference type="EMBL" id="HACG01015908">
    <property type="protein sequence ID" value="CEK62773.1"/>
    <property type="molecule type" value="Transcribed_RNA"/>
</dbReference>
<dbReference type="InterPro" id="IPR022542">
    <property type="entry name" value="FOCAD/RST1_DUF3730"/>
</dbReference>
<name>A0A0B6Z2J7_9EUPU</name>
<reference evidence="2" key="1">
    <citation type="submission" date="2014-12" db="EMBL/GenBank/DDBJ databases">
        <title>Insight into the proteome of Arion vulgaris.</title>
        <authorList>
            <person name="Aradska J."/>
            <person name="Bulat T."/>
            <person name="Smidak R."/>
            <person name="Sarate P."/>
            <person name="Gangsoo J."/>
            <person name="Sialana F."/>
            <person name="Bilban M."/>
            <person name="Lubec G."/>
        </authorList>
    </citation>
    <scope>NUCLEOTIDE SEQUENCE</scope>
    <source>
        <tissue evidence="2">Skin</tissue>
    </source>
</reference>
<organism evidence="2">
    <name type="scientific">Arion vulgaris</name>
    <dbReference type="NCBI Taxonomy" id="1028688"/>
    <lineage>
        <taxon>Eukaryota</taxon>
        <taxon>Metazoa</taxon>
        <taxon>Spiralia</taxon>
        <taxon>Lophotrochozoa</taxon>
        <taxon>Mollusca</taxon>
        <taxon>Gastropoda</taxon>
        <taxon>Heterobranchia</taxon>
        <taxon>Euthyneura</taxon>
        <taxon>Panpulmonata</taxon>
        <taxon>Eupulmonata</taxon>
        <taxon>Stylommatophora</taxon>
        <taxon>Helicina</taxon>
        <taxon>Arionoidea</taxon>
        <taxon>Arionidae</taxon>
        <taxon>Arion</taxon>
    </lineage>
</organism>
<protein>
    <recommendedName>
        <fullName evidence="1">DUF3730 domain-containing protein</fullName>
    </recommendedName>
</protein>
<feature type="non-terminal residue" evidence="2">
    <location>
        <position position="88"/>
    </location>
</feature>
<accession>A0A0B6Z2J7</accession>
<feature type="domain" description="DUF3730" evidence="1">
    <location>
        <begin position="1"/>
        <end position="88"/>
    </location>
</feature>
<proteinExistence type="predicted"/>
<feature type="non-terminal residue" evidence="2">
    <location>
        <position position="1"/>
    </location>
</feature>